<feature type="domain" description="C2H2-type" evidence="9">
    <location>
        <begin position="328"/>
        <end position="357"/>
    </location>
</feature>
<evidence type="ECO:0000259" key="9">
    <source>
        <dbReference type="PROSITE" id="PS50157"/>
    </source>
</evidence>
<feature type="compositionally biased region" description="Basic and acidic residues" evidence="8">
    <location>
        <begin position="33"/>
        <end position="48"/>
    </location>
</feature>
<dbReference type="GO" id="GO:0005634">
    <property type="term" value="C:nucleus"/>
    <property type="evidence" value="ECO:0007669"/>
    <property type="project" value="UniProtKB-SubCell"/>
</dbReference>
<dbReference type="FunFam" id="3.30.160.60:FF:000018">
    <property type="entry name" value="Krueppel-like factor 15"/>
    <property type="match status" value="1"/>
</dbReference>
<dbReference type="SMART" id="SM00355">
    <property type="entry name" value="ZnF_C2H2"/>
    <property type="match status" value="3"/>
</dbReference>
<dbReference type="Pfam" id="PF00096">
    <property type="entry name" value="zf-C2H2"/>
    <property type="match status" value="3"/>
</dbReference>
<dbReference type="InterPro" id="IPR036236">
    <property type="entry name" value="Znf_C2H2_sf"/>
</dbReference>
<evidence type="ECO:0000313" key="10">
    <source>
        <dbReference type="EMBL" id="CRL01280.1"/>
    </source>
</evidence>
<feature type="compositionally biased region" description="Polar residues" evidence="8">
    <location>
        <begin position="401"/>
        <end position="411"/>
    </location>
</feature>
<keyword evidence="11" id="KW-1185">Reference proteome</keyword>
<feature type="compositionally biased region" description="Polar residues" evidence="8">
    <location>
        <begin position="1"/>
        <end position="12"/>
    </location>
</feature>
<feature type="domain" description="C2H2-type" evidence="9">
    <location>
        <begin position="358"/>
        <end position="385"/>
    </location>
</feature>
<keyword evidence="3" id="KW-0677">Repeat</keyword>
<evidence type="ECO:0000256" key="7">
    <source>
        <dbReference type="PROSITE-ProRule" id="PRU00042"/>
    </source>
</evidence>
<dbReference type="FunFam" id="3.30.160.60:FF:000125">
    <property type="entry name" value="Putative zinc finger protein 143"/>
    <property type="match status" value="1"/>
</dbReference>
<dbReference type="PROSITE" id="PS00028">
    <property type="entry name" value="ZINC_FINGER_C2H2_1"/>
    <property type="match status" value="3"/>
</dbReference>
<dbReference type="OrthoDB" id="4748970at2759"/>
<keyword evidence="5" id="KW-0862">Zinc</keyword>
<feature type="compositionally biased region" description="Low complexity" evidence="8">
    <location>
        <begin position="22"/>
        <end position="32"/>
    </location>
</feature>
<feature type="compositionally biased region" description="Low complexity" evidence="8">
    <location>
        <begin position="389"/>
        <end position="400"/>
    </location>
</feature>
<dbReference type="InterPro" id="IPR013087">
    <property type="entry name" value="Znf_C2H2_type"/>
</dbReference>
<evidence type="ECO:0000256" key="6">
    <source>
        <dbReference type="ARBA" id="ARBA00023242"/>
    </source>
</evidence>
<evidence type="ECO:0000256" key="8">
    <source>
        <dbReference type="SAM" id="MobiDB-lite"/>
    </source>
</evidence>
<dbReference type="GO" id="GO:0000981">
    <property type="term" value="F:DNA-binding transcription factor activity, RNA polymerase II-specific"/>
    <property type="evidence" value="ECO:0007669"/>
    <property type="project" value="TreeGrafter"/>
</dbReference>
<feature type="region of interest" description="Disordered" evidence="8">
    <location>
        <begin position="269"/>
        <end position="290"/>
    </location>
</feature>
<evidence type="ECO:0000256" key="2">
    <source>
        <dbReference type="ARBA" id="ARBA00022723"/>
    </source>
</evidence>
<feature type="region of interest" description="Disordered" evidence="8">
    <location>
        <begin position="371"/>
        <end position="426"/>
    </location>
</feature>
<evidence type="ECO:0000313" key="11">
    <source>
        <dbReference type="Proteomes" id="UP000183832"/>
    </source>
</evidence>
<dbReference type="FunFam" id="3.30.160.60:FF:001110">
    <property type="entry name" value="Krueppel factor 13"/>
    <property type="match status" value="1"/>
</dbReference>
<dbReference type="PANTHER" id="PTHR23235:SF174">
    <property type="entry name" value="CABUT, ISOFORM A"/>
    <property type="match status" value="1"/>
</dbReference>
<evidence type="ECO:0000256" key="3">
    <source>
        <dbReference type="ARBA" id="ARBA00022737"/>
    </source>
</evidence>
<sequence length="426" mass="47595">MSSKNMLMTQMDLQLPPTPPMDLSDSNSNSSNDFKKSEELHSLKRKLNDINLPKGLVTPNPSDTEDESDLPPRKRMYARDSINFLEKPTSFTPPPEDISVNSNDAFRADIPAQRVSVIMRVNKDGTCIPAAEANATTEVIQPKCEDNDIHLNVFRSVKYKMGRKNSQSTSNSCDGSTSPSLLGNTNESLVKNVEQRVLTSSPVSMAQPQSPPTILFQVPQQSPAKQIQQLPNIAPKLPPQGIIITTSQAGNGLMQTGFLLLPSSSAQTIVTSTPPSSHQRLNKTNARTQATQERRRIFECDYPNCGKNYFKSSHLKAHTRSHTGERPFFCKWENCERRFSRSDELSRHKRTHTGEKKFVCGACDRRFMRSDHLSKHVKRHNKDKTKGKNNLASSNNSSALMSISQHQQTPRSIVPNLNGIMNNTLL</sequence>
<dbReference type="Gene3D" id="3.30.160.60">
    <property type="entry name" value="Classic Zinc Finger"/>
    <property type="match status" value="3"/>
</dbReference>
<evidence type="ECO:0000256" key="5">
    <source>
        <dbReference type="ARBA" id="ARBA00022833"/>
    </source>
</evidence>
<keyword evidence="4 7" id="KW-0863">Zinc-finger</keyword>
<organism evidence="10 11">
    <name type="scientific">Clunio marinus</name>
    <dbReference type="NCBI Taxonomy" id="568069"/>
    <lineage>
        <taxon>Eukaryota</taxon>
        <taxon>Metazoa</taxon>
        <taxon>Ecdysozoa</taxon>
        <taxon>Arthropoda</taxon>
        <taxon>Hexapoda</taxon>
        <taxon>Insecta</taxon>
        <taxon>Pterygota</taxon>
        <taxon>Neoptera</taxon>
        <taxon>Endopterygota</taxon>
        <taxon>Diptera</taxon>
        <taxon>Nematocera</taxon>
        <taxon>Chironomoidea</taxon>
        <taxon>Chironomidae</taxon>
        <taxon>Clunio</taxon>
    </lineage>
</organism>
<dbReference type="PANTHER" id="PTHR23235">
    <property type="entry name" value="KRUEPPEL-LIKE TRANSCRIPTION FACTOR"/>
    <property type="match status" value="1"/>
</dbReference>
<evidence type="ECO:0000256" key="4">
    <source>
        <dbReference type="ARBA" id="ARBA00022771"/>
    </source>
</evidence>
<dbReference type="EMBL" id="CVRI01000055">
    <property type="protein sequence ID" value="CRL01280.1"/>
    <property type="molecule type" value="Genomic_DNA"/>
</dbReference>
<dbReference type="SUPFAM" id="SSF57667">
    <property type="entry name" value="beta-beta-alpha zinc fingers"/>
    <property type="match status" value="2"/>
</dbReference>
<feature type="region of interest" description="Disordered" evidence="8">
    <location>
        <begin position="1"/>
        <end position="72"/>
    </location>
</feature>
<name>A0A1J1IM91_9DIPT</name>
<comment type="subcellular location">
    <subcellularLocation>
        <location evidence="1">Nucleus</location>
    </subcellularLocation>
</comment>
<dbReference type="Proteomes" id="UP000183832">
    <property type="component" value="Unassembled WGS sequence"/>
</dbReference>
<proteinExistence type="predicted"/>
<keyword evidence="6" id="KW-0539">Nucleus</keyword>
<dbReference type="AlphaFoldDB" id="A0A1J1IM91"/>
<reference evidence="10 11" key="1">
    <citation type="submission" date="2015-04" db="EMBL/GenBank/DDBJ databases">
        <authorList>
            <person name="Syromyatnikov M.Y."/>
            <person name="Popov V.N."/>
        </authorList>
    </citation>
    <scope>NUCLEOTIDE SEQUENCE [LARGE SCALE GENOMIC DNA]</scope>
</reference>
<dbReference type="PROSITE" id="PS50157">
    <property type="entry name" value="ZINC_FINGER_C2H2_2"/>
    <property type="match status" value="3"/>
</dbReference>
<protein>
    <submittedName>
        <fullName evidence="10">CLUMA_CG014419, isoform A</fullName>
    </submittedName>
</protein>
<feature type="region of interest" description="Disordered" evidence="8">
    <location>
        <begin position="162"/>
        <end position="186"/>
    </location>
</feature>
<feature type="compositionally biased region" description="Polar residues" evidence="8">
    <location>
        <begin position="164"/>
        <end position="186"/>
    </location>
</feature>
<gene>
    <name evidence="10" type="ORF">CLUMA_CG014419</name>
</gene>
<dbReference type="GO" id="GO:0008270">
    <property type="term" value="F:zinc ion binding"/>
    <property type="evidence" value="ECO:0007669"/>
    <property type="project" value="UniProtKB-KW"/>
</dbReference>
<feature type="domain" description="C2H2-type" evidence="9">
    <location>
        <begin position="298"/>
        <end position="327"/>
    </location>
</feature>
<feature type="compositionally biased region" description="Basic residues" evidence="8">
    <location>
        <begin position="375"/>
        <end position="387"/>
    </location>
</feature>
<evidence type="ECO:0000256" key="1">
    <source>
        <dbReference type="ARBA" id="ARBA00004123"/>
    </source>
</evidence>
<accession>A0A1J1IM91</accession>
<dbReference type="STRING" id="568069.A0A1J1IM91"/>
<dbReference type="GO" id="GO:0000978">
    <property type="term" value="F:RNA polymerase II cis-regulatory region sequence-specific DNA binding"/>
    <property type="evidence" value="ECO:0007669"/>
    <property type="project" value="TreeGrafter"/>
</dbReference>
<keyword evidence="2" id="KW-0479">Metal-binding</keyword>